<accession>A0ABV8CG55</accession>
<proteinExistence type="predicted"/>
<name>A0ABV8CG55_9GAMM</name>
<dbReference type="Proteomes" id="UP001595758">
    <property type="component" value="Unassembled WGS sequence"/>
</dbReference>
<feature type="domain" description="HTH cro/C1-type" evidence="1">
    <location>
        <begin position="26"/>
        <end position="80"/>
    </location>
</feature>
<reference evidence="3" key="1">
    <citation type="journal article" date="2019" name="Int. J. Syst. Evol. Microbiol.">
        <title>The Global Catalogue of Microorganisms (GCM) 10K type strain sequencing project: providing services to taxonomists for standard genome sequencing and annotation.</title>
        <authorList>
            <consortium name="The Broad Institute Genomics Platform"/>
            <consortium name="The Broad Institute Genome Sequencing Center for Infectious Disease"/>
            <person name="Wu L."/>
            <person name="Ma J."/>
        </authorList>
    </citation>
    <scope>NUCLEOTIDE SEQUENCE [LARGE SCALE GENOMIC DNA]</scope>
    <source>
        <strain evidence="3">CCUG 59858</strain>
    </source>
</reference>
<dbReference type="RefSeq" id="WP_382343182.1">
    <property type="nucleotide sequence ID" value="NZ_JBHSAB010000021.1"/>
</dbReference>
<evidence type="ECO:0000259" key="1">
    <source>
        <dbReference type="PROSITE" id="PS50943"/>
    </source>
</evidence>
<dbReference type="SUPFAM" id="SSF47413">
    <property type="entry name" value="lambda repressor-like DNA-binding domains"/>
    <property type="match status" value="1"/>
</dbReference>
<gene>
    <name evidence="2" type="ORF">ACFORL_08940</name>
</gene>
<dbReference type="PROSITE" id="PS50943">
    <property type="entry name" value="HTH_CROC1"/>
    <property type="match status" value="1"/>
</dbReference>
<evidence type="ECO:0000313" key="3">
    <source>
        <dbReference type="Proteomes" id="UP001595758"/>
    </source>
</evidence>
<evidence type="ECO:0000313" key="2">
    <source>
        <dbReference type="EMBL" id="MFC3909195.1"/>
    </source>
</evidence>
<dbReference type="CDD" id="cd00093">
    <property type="entry name" value="HTH_XRE"/>
    <property type="match status" value="1"/>
</dbReference>
<sequence length="92" mass="10083">MSKKITITPTPDFNAPISPELIGKAIRAKRTQSQLRLEDAAALCGVAKQTLANAEHGHPNTQISTLLQICASLGIHITILPWQDNEVNNEWQ</sequence>
<dbReference type="Gene3D" id="1.10.260.40">
    <property type="entry name" value="lambda repressor-like DNA-binding domains"/>
    <property type="match status" value="1"/>
</dbReference>
<dbReference type="EMBL" id="JBHSAB010000021">
    <property type="protein sequence ID" value="MFC3909195.1"/>
    <property type="molecule type" value="Genomic_DNA"/>
</dbReference>
<protein>
    <submittedName>
        <fullName evidence="2">Helix-turn-helix domain-containing protein</fullName>
    </submittedName>
</protein>
<dbReference type="InterPro" id="IPR010982">
    <property type="entry name" value="Lambda_DNA-bd_dom_sf"/>
</dbReference>
<keyword evidence="3" id="KW-1185">Reference proteome</keyword>
<dbReference type="SMART" id="SM00530">
    <property type="entry name" value="HTH_XRE"/>
    <property type="match status" value="1"/>
</dbReference>
<organism evidence="2 3">
    <name type="scientific">Legionella dresdenensis</name>
    <dbReference type="NCBI Taxonomy" id="450200"/>
    <lineage>
        <taxon>Bacteria</taxon>
        <taxon>Pseudomonadati</taxon>
        <taxon>Pseudomonadota</taxon>
        <taxon>Gammaproteobacteria</taxon>
        <taxon>Legionellales</taxon>
        <taxon>Legionellaceae</taxon>
        <taxon>Legionella</taxon>
    </lineage>
</organism>
<dbReference type="InterPro" id="IPR001387">
    <property type="entry name" value="Cro/C1-type_HTH"/>
</dbReference>
<comment type="caution">
    <text evidence="2">The sequence shown here is derived from an EMBL/GenBank/DDBJ whole genome shotgun (WGS) entry which is preliminary data.</text>
</comment>
<dbReference type="Pfam" id="PF01381">
    <property type="entry name" value="HTH_3"/>
    <property type="match status" value="1"/>
</dbReference>